<proteinExistence type="predicted"/>
<dbReference type="AlphaFoldDB" id="A0A6C0KNH3"/>
<name>A0A6C0KNH3_9ZZZZ</name>
<evidence type="ECO:0000313" key="2">
    <source>
        <dbReference type="EMBL" id="QHU18277.1"/>
    </source>
</evidence>
<dbReference type="EMBL" id="MN740926">
    <property type="protein sequence ID" value="QHU18277.1"/>
    <property type="molecule type" value="Genomic_DNA"/>
</dbReference>
<feature type="compositionally biased region" description="Basic residues" evidence="1">
    <location>
        <begin position="102"/>
        <end position="126"/>
    </location>
</feature>
<sequence length="126" mass="14395">MYEFNLTQDTRKQINDLFAKYIDPDDTEINIDEIEINETFIAIMVNSGVLAVKYTIENGQVVAKMSPTFEGNIAVKNLTNTFITNGLQKFVVERMNLNGGKRSSKRSTKRGTKRSSKRSKRRTRKA</sequence>
<organism evidence="2">
    <name type="scientific">viral metagenome</name>
    <dbReference type="NCBI Taxonomy" id="1070528"/>
    <lineage>
        <taxon>unclassified sequences</taxon>
        <taxon>metagenomes</taxon>
        <taxon>organismal metagenomes</taxon>
    </lineage>
</organism>
<accession>A0A6C0KNH3</accession>
<evidence type="ECO:0000256" key="1">
    <source>
        <dbReference type="SAM" id="MobiDB-lite"/>
    </source>
</evidence>
<reference evidence="2" key="1">
    <citation type="journal article" date="2020" name="Nature">
        <title>Giant virus diversity and host interactions through global metagenomics.</title>
        <authorList>
            <person name="Schulz F."/>
            <person name="Roux S."/>
            <person name="Paez-Espino D."/>
            <person name="Jungbluth S."/>
            <person name="Walsh D.A."/>
            <person name="Denef V.J."/>
            <person name="McMahon K.D."/>
            <person name="Konstantinidis K.T."/>
            <person name="Eloe-Fadrosh E.A."/>
            <person name="Kyrpides N.C."/>
            <person name="Woyke T."/>
        </authorList>
    </citation>
    <scope>NUCLEOTIDE SEQUENCE</scope>
    <source>
        <strain evidence="2">GVMAG-S-3300013006-138</strain>
    </source>
</reference>
<feature type="region of interest" description="Disordered" evidence="1">
    <location>
        <begin position="96"/>
        <end position="126"/>
    </location>
</feature>
<protein>
    <submittedName>
        <fullName evidence="2">Uncharacterized protein</fullName>
    </submittedName>
</protein>